<protein>
    <submittedName>
        <fullName evidence="1">Uncharacterized protein</fullName>
    </submittedName>
</protein>
<sequence length="65" mass="7411">MILESNLTSVHATSEYTFENVSLEKEWTIEFNVNVNPNTVHTKSVYVISDRGANIPITVDQEKTR</sequence>
<evidence type="ECO:0000313" key="2">
    <source>
        <dbReference type="Proteomes" id="UP000030153"/>
    </source>
</evidence>
<dbReference type="AlphaFoldDB" id="A0A0A2UNP3"/>
<name>A0A0A2UNP3_9BACI</name>
<gene>
    <name evidence="1" type="ORF">N780_09425</name>
</gene>
<dbReference type="RefSeq" id="WP_036787281.1">
    <property type="nucleotide sequence ID" value="NZ_AVBG01000020.1"/>
</dbReference>
<proteinExistence type="predicted"/>
<dbReference type="STRING" id="1385513.N780_09425"/>
<accession>A0A0A2UNP3</accession>
<keyword evidence="2" id="KW-1185">Reference proteome</keyword>
<dbReference type="Proteomes" id="UP000030153">
    <property type="component" value="Unassembled WGS sequence"/>
</dbReference>
<evidence type="ECO:0000313" key="1">
    <source>
        <dbReference type="EMBL" id="KGP89862.1"/>
    </source>
</evidence>
<reference evidence="1 2" key="1">
    <citation type="submission" date="2013-08" db="EMBL/GenBank/DDBJ databases">
        <title>Genome of Pontibacillus chungwhensis.</title>
        <authorList>
            <person name="Wang Q."/>
            <person name="Wang G."/>
        </authorList>
    </citation>
    <scope>NUCLEOTIDE SEQUENCE [LARGE SCALE GENOMIC DNA]</scope>
    <source>
        <strain evidence="1 2">BH030062</strain>
    </source>
</reference>
<comment type="caution">
    <text evidence="1">The sequence shown here is derived from an EMBL/GenBank/DDBJ whole genome shotgun (WGS) entry which is preliminary data.</text>
</comment>
<organism evidence="1 2">
    <name type="scientific">Pontibacillus chungwhensis BH030062</name>
    <dbReference type="NCBI Taxonomy" id="1385513"/>
    <lineage>
        <taxon>Bacteria</taxon>
        <taxon>Bacillati</taxon>
        <taxon>Bacillota</taxon>
        <taxon>Bacilli</taxon>
        <taxon>Bacillales</taxon>
        <taxon>Bacillaceae</taxon>
        <taxon>Pontibacillus</taxon>
    </lineage>
</organism>
<dbReference type="EMBL" id="AVBG01000020">
    <property type="protein sequence ID" value="KGP89862.1"/>
    <property type="molecule type" value="Genomic_DNA"/>
</dbReference>